<evidence type="ECO:0000256" key="1">
    <source>
        <dbReference type="ARBA" id="ARBA00009437"/>
    </source>
</evidence>
<dbReference type="SUPFAM" id="SSF46785">
    <property type="entry name" value="Winged helix' DNA-binding domain"/>
    <property type="match status" value="1"/>
</dbReference>
<gene>
    <name evidence="6" type="ORF">H9771_00350</name>
</gene>
<dbReference type="InterPro" id="IPR000847">
    <property type="entry name" value="LysR_HTH_N"/>
</dbReference>
<comment type="caution">
    <text evidence="6">The sequence shown here is derived from an EMBL/GenBank/DDBJ whole genome shotgun (WGS) entry which is preliminary data.</text>
</comment>
<evidence type="ECO:0000256" key="3">
    <source>
        <dbReference type="ARBA" id="ARBA00023125"/>
    </source>
</evidence>
<keyword evidence="3" id="KW-0238">DNA-binding</keyword>
<name>A0A9D2MDM6_9FIRM</name>
<dbReference type="FunFam" id="1.10.10.10:FF:000001">
    <property type="entry name" value="LysR family transcriptional regulator"/>
    <property type="match status" value="1"/>
</dbReference>
<sequence length="291" mass="32479">MLRQIRYFQAVVRCHSFSEAAEECHISQSAISQQVKALENELGFALLERKNRSFALTPAGEHFYRKSLVLMADYERLRAESAHIAQGDRARLTIGYLRSYAGREVQLALEEFASAHPQLEVRLLYGNHEELFDLVRGGGADVVLNDQRRAFSEEYVNLVLSEQALCIELAVRDPMAALPAVTVEDVKNVPCILVASEGQREIERAFYQTVIGLQGDFLYAENLEEARLLVVSGQGFLPAEGVGAAEPGGTVRLPLCRGEESIMRRYGLFWKKNNPNPMIEAFAAALKSKFA</sequence>
<dbReference type="AlphaFoldDB" id="A0A9D2MDM6"/>
<reference evidence="6" key="1">
    <citation type="journal article" date="2021" name="PeerJ">
        <title>Extensive microbial diversity within the chicken gut microbiome revealed by metagenomics and culture.</title>
        <authorList>
            <person name="Gilroy R."/>
            <person name="Ravi A."/>
            <person name="Getino M."/>
            <person name="Pursley I."/>
            <person name="Horton D.L."/>
            <person name="Alikhan N.F."/>
            <person name="Baker D."/>
            <person name="Gharbi K."/>
            <person name="Hall N."/>
            <person name="Watson M."/>
            <person name="Adriaenssens E.M."/>
            <person name="Foster-Nyarko E."/>
            <person name="Jarju S."/>
            <person name="Secka A."/>
            <person name="Antonio M."/>
            <person name="Oren A."/>
            <person name="Chaudhuri R.R."/>
            <person name="La Ragione R."/>
            <person name="Hildebrand F."/>
            <person name="Pallen M.J."/>
        </authorList>
    </citation>
    <scope>NUCLEOTIDE SEQUENCE</scope>
    <source>
        <strain evidence="6">ChiHjej9B8-13557</strain>
    </source>
</reference>
<comment type="similarity">
    <text evidence="1">Belongs to the LysR transcriptional regulatory family.</text>
</comment>
<keyword evidence="2" id="KW-0805">Transcription regulation</keyword>
<dbReference type="CDD" id="cd05466">
    <property type="entry name" value="PBP2_LTTR_substrate"/>
    <property type="match status" value="1"/>
</dbReference>
<evidence type="ECO:0000259" key="5">
    <source>
        <dbReference type="PROSITE" id="PS50931"/>
    </source>
</evidence>
<dbReference type="PANTHER" id="PTHR30346">
    <property type="entry name" value="TRANSCRIPTIONAL DUAL REGULATOR HCAR-RELATED"/>
    <property type="match status" value="1"/>
</dbReference>
<dbReference type="EMBL" id="DWXX01000006">
    <property type="protein sequence ID" value="HJB58106.1"/>
    <property type="molecule type" value="Genomic_DNA"/>
</dbReference>
<proteinExistence type="inferred from homology"/>
<evidence type="ECO:0000256" key="2">
    <source>
        <dbReference type="ARBA" id="ARBA00023015"/>
    </source>
</evidence>
<dbReference type="InterPro" id="IPR036390">
    <property type="entry name" value="WH_DNA-bd_sf"/>
</dbReference>
<accession>A0A9D2MDM6</accession>
<dbReference type="PROSITE" id="PS50931">
    <property type="entry name" value="HTH_LYSR"/>
    <property type="match status" value="1"/>
</dbReference>
<organism evidence="6 7">
    <name type="scientific">Candidatus Faecalibacterium faecipullorum</name>
    <dbReference type="NCBI Taxonomy" id="2838578"/>
    <lineage>
        <taxon>Bacteria</taxon>
        <taxon>Bacillati</taxon>
        <taxon>Bacillota</taxon>
        <taxon>Clostridia</taxon>
        <taxon>Eubacteriales</taxon>
        <taxon>Oscillospiraceae</taxon>
        <taxon>Faecalibacterium</taxon>
    </lineage>
</organism>
<feature type="domain" description="HTH lysR-type" evidence="5">
    <location>
        <begin position="1"/>
        <end position="57"/>
    </location>
</feature>
<evidence type="ECO:0000313" key="7">
    <source>
        <dbReference type="Proteomes" id="UP000824211"/>
    </source>
</evidence>
<reference evidence="6" key="2">
    <citation type="submission" date="2021-04" db="EMBL/GenBank/DDBJ databases">
        <authorList>
            <person name="Gilroy R."/>
        </authorList>
    </citation>
    <scope>NUCLEOTIDE SEQUENCE</scope>
    <source>
        <strain evidence="6">ChiHjej9B8-13557</strain>
    </source>
</reference>
<dbReference type="GO" id="GO:0003677">
    <property type="term" value="F:DNA binding"/>
    <property type="evidence" value="ECO:0007669"/>
    <property type="project" value="UniProtKB-KW"/>
</dbReference>
<dbReference type="Gene3D" id="3.40.190.10">
    <property type="entry name" value="Periplasmic binding protein-like II"/>
    <property type="match status" value="2"/>
</dbReference>
<dbReference type="Proteomes" id="UP000824211">
    <property type="component" value="Unassembled WGS sequence"/>
</dbReference>
<dbReference type="PANTHER" id="PTHR30346:SF28">
    <property type="entry name" value="HTH-TYPE TRANSCRIPTIONAL REGULATOR CYNR"/>
    <property type="match status" value="1"/>
</dbReference>
<protein>
    <submittedName>
        <fullName evidence="6">LysR family transcriptional regulator</fullName>
    </submittedName>
</protein>
<dbReference type="PRINTS" id="PR00039">
    <property type="entry name" value="HTHLYSR"/>
</dbReference>
<dbReference type="GO" id="GO:0003700">
    <property type="term" value="F:DNA-binding transcription factor activity"/>
    <property type="evidence" value="ECO:0007669"/>
    <property type="project" value="InterPro"/>
</dbReference>
<keyword evidence="4" id="KW-0804">Transcription</keyword>
<dbReference type="Pfam" id="PF00126">
    <property type="entry name" value="HTH_1"/>
    <property type="match status" value="1"/>
</dbReference>
<dbReference type="GO" id="GO:0032993">
    <property type="term" value="C:protein-DNA complex"/>
    <property type="evidence" value="ECO:0007669"/>
    <property type="project" value="TreeGrafter"/>
</dbReference>
<evidence type="ECO:0000256" key="4">
    <source>
        <dbReference type="ARBA" id="ARBA00023163"/>
    </source>
</evidence>
<dbReference type="InterPro" id="IPR005119">
    <property type="entry name" value="LysR_subst-bd"/>
</dbReference>
<evidence type="ECO:0000313" key="6">
    <source>
        <dbReference type="EMBL" id="HJB58106.1"/>
    </source>
</evidence>
<dbReference type="Pfam" id="PF03466">
    <property type="entry name" value="LysR_substrate"/>
    <property type="match status" value="1"/>
</dbReference>
<dbReference type="SUPFAM" id="SSF53850">
    <property type="entry name" value="Periplasmic binding protein-like II"/>
    <property type="match status" value="1"/>
</dbReference>
<dbReference type="InterPro" id="IPR036388">
    <property type="entry name" value="WH-like_DNA-bd_sf"/>
</dbReference>
<dbReference type="Gene3D" id="1.10.10.10">
    <property type="entry name" value="Winged helix-like DNA-binding domain superfamily/Winged helix DNA-binding domain"/>
    <property type="match status" value="1"/>
</dbReference>